<dbReference type="PANTHER" id="PTHR42790:SF19">
    <property type="entry name" value="KYNURENINE_ALPHA-AMINOADIPATE AMINOTRANSFERASE, MITOCHONDRIAL"/>
    <property type="match status" value="1"/>
</dbReference>
<keyword evidence="2 6" id="KW-0032">Aminotransferase</keyword>
<evidence type="ECO:0000256" key="2">
    <source>
        <dbReference type="ARBA" id="ARBA00022576"/>
    </source>
</evidence>
<evidence type="ECO:0000256" key="4">
    <source>
        <dbReference type="ARBA" id="ARBA00022898"/>
    </source>
</evidence>
<keyword evidence="4" id="KW-0663">Pyridoxal phosphate</keyword>
<dbReference type="InterPro" id="IPR050859">
    <property type="entry name" value="Class-I_PLP-dep_aminotransf"/>
</dbReference>
<dbReference type="InterPro" id="IPR015422">
    <property type="entry name" value="PyrdxlP-dep_Trfase_small"/>
</dbReference>
<proteinExistence type="predicted"/>
<name>A0A8J5JLZ2_HOMAM</name>
<evidence type="ECO:0000256" key="3">
    <source>
        <dbReference type="ARBA" id="ARBA00022679"/>
    </source>
</evidence>
<comment type="cofactor">
    <cofactor evidence="1">
        <name>pyridoxal 5'-phosphate</name>
        <dbReference type="ChEBI" id="CHEBI:597326"/>
    </cofactor>
</comment>
<dbReference type="InterPro" id="IPR015421">
    <property type="entry name" value="PyrdxlP-dep_Trfase_major"/>
</dbReference>
<evidence type="ECO:0000256" key="1">
    <source>
        <dbReference type="ARBA" id="ARBA00001933"/>
    </source>
</evidence>
<dbReference type="Gene3D" id="3.90.1150.10">
    <property type="entry name" value="Aspartate Aminotransferase, domain 1"/>
    <property type="match status" value="1"/>
</dbReference>
<dbReference type="PANTHER" id="PTHR42790">
    <property type="entry name" value="AMINOTRANSFERASE"/>
    <property type="match status" value="1"/>
</dbReference>
<dbReference type="Gene3D" id="3.40.640.10">
    <property type="entry name" value="Type I PLP-dependent aspartate aminotransferase-like (Major domain)"/>
    <property type="match status" value="2"/>
</dbReference>
<comment type="caution">
    <text evidence="6">The sequence shown here is derived from an EMBL/GenBank/DDBJ whole genome shotgun (WGS) entry which is preliminary data.</text>
</comment>
<dbReference type="GO" id="GO:0008483">
    <property type="term" value="F:transaminase activity"/>
    <property type="evidence" value="ECO:0007669"/>
    <property type="project" value="UniProtKB-KW"/>
</dbReference>
<feature type="compositionally biased region" description="Low complexity" evidence="5">
    <location>
        <begin position="328"/>
        <end position="338"/>
    </location>
</feature>
<reference evidence="6" key="1">
    <citation type="journal article" date="2021" name="Sci. Adv.">
        <title>The American lobster genome reveals insights on longevity, neural, and immune adaptations.</title>
        <authorList>
            <person name="Polinski J.M."/>
            <person name="Zimin A.V."/>
            <person name="Clark K.F."/>
            <person name="Kohn A.B."/>
            <person name="Sadowski N."/>
            <person name="Timp W."/>
            <person name="Ptitsyn A."/>
            <person name="Khanna P."/>
            <person name="Romanova D.Y."/>
            <person name="Williams P."/>
            <person name="Greenwood S.J."/>
            <person name="Moroz L.L."/>
            <person name="Walt D.R."/>
            <person name="Bodnar A.G."/>
        </authorList>
    </citation>
    <scope>NUCLEOTIDE SEQUENCE</scope>
    <source>
        <strain evidence="6">GMGI-L3</strain>
    </source>
</reference>
<sequence length="491" mass="54901">MKMAYSRFLNDIGKRSEGSSIRKLYDMEMNDMISLGAGKPNPATFPLLSGSLKMPGEEQLTLTPALLNFALQYSKTDGYPPLVEKLKSLTLRLHNPPRWQDTRLIVTSGSQNGVHAALSLMMNVGDYVIIEEPNYCGTISIFQQFLPKWLPVAVDNLGMRPDALRALLSRWRPEDVCHTTTAVPKALPASYLSMDTDGRVLRFDSFSKTIGGGLRVGYVTGPEPLVRKILYHLHVSIMHTSGLSQLNKSGGLIAEGIVSSMKRRENVLLDNKILLAAVYLDPMNRILLDNDRTSKGKEALYEIAVRIKEMKSQTEIHEPEQVRNIDKSSSSDSDSASSNKEIDFDSYLDTIEQAKVKRHRSENAAAVDIKNTRFQQDFFGALMEVKKFDRSSKVTVEEAIPAYPEIVKDVARAVTAMPPTQVKGITDADKLLHNEGRVRKVSAVPGCTFMTDENKPCPYMRLSFSFVSKEKMEVGIQRIALAIKDYHQNKQ</sequence>
<dbReference type="InterPro" id="IPR015424">
    <property type="entry name" value="PyrdxlP-dep_Trfase"/>
</dbReference>
<feature type="region of interest" description="Disordered" evidence="5">
    <location>
        <begin position="314"/>
        <end position="340"/>
    </location>
</feature>
<dbReference type="EMBL" id="JAHLQT010034478">
    <property type="protein sequence ID" value="KAG7158718.1"/>
    <property type="molecule type" value="Genomic_DNA"/>
</dbReference>
<gene>
    <name evidence="6" type="primary">AADAT-L2</name>
    <name evidence="6" type="ORF">Hamer_G011387</name>
</gene>
<keyword evidence="3" id="KW-0808">Transferase</keyword>
<accession>A0A8J5JLZ2</accession>
<feature type="compositionally biased region" description="Basic and acidic residues" evidence="5">
    <location>
        <begin position="314"/>
        <end position="326"/>
    </location>
</feature>
<dbReference type="GO" id="GO:1901605">
    <property type="term" value="P:alpha-amino acid metabolic process"/>
    <property type="evidence" value="ECO:0007669"/>
    <property type="project" value="TreeGrafter"/>
</dbReference>
<dbReference type="SUPFAM" id="SSF53383">
    <property type="entry name" value="PLP-dependent transferases"/>
    <property type="match status" value="1"/>
</dbReference>
<dbReference type="AlphaFoldDB" id="A0A8J5JLZ2"/>
<keyword evidence="7" id="KW-1185">Reference proteome</keyword>
<organism evidence="6 7">
    <name type="scientific">Homarus americanus</name>
    <name type="common">American lobster</name>
    <dbReference type="NCBI Taxonomy" id="6706"/>
    <lineage>
        <taxon>Eukaryota</taxon>
        <taxon>Metazoa</taxon>
        <taxon>Ecdysozoa</taxon>
        <taxon>Arthropoda</taxon>
        <taxon>Crustacea</taxon>
        <taxon>Multicrustacea</taxon>
        <taxon>Malacostraca</taxon>
        <taxon>Eumalacostraca</taxon>
        <taxon>Eucarida</taxon>
        <taxon>Decapoda</taxon>
        <taxon>Pleocyemata</taxon>
        <taxon>Astacidea</taxon>
        <taxon>Nephropoidea</taxon>
        <taxon>Nephropidae</taxon>
        <taxon>Homarus</taxon>
    </lineage>
</organism>
<evidence type="ECO:0000313" key="6">
    <source>
        <dbReference type="EMBL" id="KAG7158718.1"/>
    </source>
</evidence>
<evidence type="ECO:0000313" key="7">
    <source>
        <dbReference type="Proteomes" id="UP000747542"/>
    </source>
</evidence>
<protein>
    <submittedName>
        <fullName evidence="6">Kynurenine/alpha-aminoadipate aminotransferase-like 2</fullName>
    </submittedName>
</protein>
<evidence type="ECO:0000256" key="5">
    <source>
        <dbReference type="SAM" id="MobiDB-lite"/>
    </source>
</evidence>
<dbReference type="Proteomes" id="UP000747542">
    <property type="component" value="Unassembled WGS sequence"/>
</dbReference>